<protein>
    <submittedName>
        <fullName evidence="2">Uncharacterized protein</fullName>
    </submittedName>
</protein>
<evidence type="ECO:0000313" key="3">
    <source>
        <dbReference type="Proteomes" id="UP000054978"/>
    </source>
</evidence>
<dbReference type="STRING" id="1777144.AWB83_04001"/>
<reference evidence="2" key="1">
    <citation type="submission" date="2016-01" db="EMBL/GenBank/DDBJ databases">
        <authorList>
            <person name="Peeters C."/>
        </authorList>
    </citation>
    <scope>NUCLEOTIDE SEQUENCE [LARGE SCALE GENOMIC DNA]</scope>
    <source>
        <strain evidence="2">LMG 29326</strain>
    </source>
</reference>
<feature type="compositionally biased region" description="Polar residues" evidence="1">
    <location>
        <begin position="24"/>
        <end position="35"/>
    </location>
</feature>
<organism evidence="2 3">
    <name type="scientific">Caballeronia ptereochthonis</name>
    <dbReference type="NCBI Taxonomy" id="1777144"/>
    <lineage>
        <taxon>Bacteria</taxon>
        <taxon>Pseudomonadati</taxon>
        <taxon>Pseudomonadota</taxon>
        <taxon>Betaproteobacteria</taxon>
        <taxon>Burkholderiales</taxon>
        <taxon>Burkholderiaceae</taxon>
        <taxon>Caballeronia</taxon>
    </lineage>
</organism>
<dbReference type="Proteomes" id="UP000054978">
    <property type="component" value="Unassembled WGS sequence"/>
</dbReference>
<gene>
    <name evidence="2" type="ORF">AWB83_04001</name>
</gene>
<dbReference type="EMBL" id="FCOB02000018">
    <property type="protein sequence ID" value="SAK77291.1"/>
    <property type="molecule type" value="Genomic_DNA"/>
</dbReference>
<feature type="compositionally biased region" description="Basic residues" evidence="1">
    <location>
        <begin position="13"/>
        <end position="23"/>
    </location>
</feature>
<accession>A0A158C4T4</accession>
<feature type="region of interest" description="Disordered" evidence="1">
    <location>
        <begin position="1"/>
        <end position="35"/>
    </location>
</feature>
<name>A0A158C4T4_9BURK</name>
<proteinExistence type="predicted"/>
<dbReference type="AlphaFoldDB" id="A0A158C4T4"/>
<evidence type="ECO:0000313" key="2">
    <source>
        <dbReference type="EMBL" id="SAK77291.1"/>
    </source>
</evidence>
<evidence type="ECO:0000256" key="1">
    <source>
        <dbReference type="SAM" id="MobiDB-lite"/>
    </source>
</evidence>
<comment type="caution">
    <text evidence="2">The sequence shown here is derived from an EMBL/GenBank/DDBJ whole genome shotgun (WGS) entry which is preliminary data.</text>
</comment>
<keyword evidence="3" id="KW-1185">Reference proteome</keyword>
<sequence>MTPLATQNECGHRHSAERRRTKRNGSSLKSKRTGCTDQVLVGEPALVVRRLMFQLSGISGDVVKPRDNN</sequence>